<dbReference type="InterPro" id="IPR008949">
    <property type="entry name" value="Isoprenoid_synthase_dom_sf"/>
</dbReference>
<dbReference type="RefSeq" id="WP_101288102.1">
    <property type="nucleotide sequence ID" value="NZ_FOUQ01000001.1"/>
</dbReference>
<evidence type="ECO:0000313" key="1">
    <source>
        <dbReference type="EMBL" id="PKR90839.1"/>
    </source>
</evidence>
<proteinExistence type="predicted"/>
<dbReference type="Pfam" id="PF00494">
    <property type="entry name" value="SQS_PSY"/>
    <property type="match status" value="1"/>
</dbReference>
<reference evidence="1 2" key="1">
    <citation type="submission" date="2017-12" db="EMBL/GenBank/DDBJ databases">
        <title>Anaerobic carbon monoxide metabolism by Pleomorphomonas carboxyditropha sp. nov., a new mesophilic hydrogenogenic carboxidotroph.</title>
        <authorList>
            <person name="Esquivel-Elizondo S."/>
            <person name="Krajmalnik-Brown R."/>
        </authorList>
    </citation>
    <scope>NUCLEOTIDE SEQUENCE [LARGE SCALE GENOMIC DNA]</scope>
    <source>
        <strain evidence="1 2">R5-392</strain>
    </source>
</reference>
<dbReference type="SUPFAM" id="SSF48576">
    <property type="entry name" value="Terpenoid synthases"/>
    <property type="match status" value="1"/>
</dbReference>
<sequence>MVPSSRLDDAYRHCDELVRAHDRDRWLADGLLPDDKRRYAMAIHAFSYEAARIRESIHEAMPGEIRLQWWVDAIEGEARGDVGGHPVAAALIDTIRRFSLRRSGFVNLLEARRFDLYDDAMPTLNDLEGYAGETASVLFLELAQVLCDGADPKVADAAGHAGVAYALTGLMRALPIHARRNQVYLPADLLKAKGIDPDDVRHGRKAEDLAEVLAGLRQSAAGHLDKALAALAGADARALPAFLPLAFVPPYLKALAKAPPYGPVAEIAAWQKPWLLWRFGRRL</sequence>
<name>A0A1I4Q9L2_9HYPH</name>
<dbReference type="OrthoDB" id="9814909at2"/>
<evidence type="ECO:0000313" key="2">
    <source>
        <dbReference type="Proteomes" id="UP000233491"/>
    </source>
</evidence>
<dbReference type="GO" id="GO:0016765">
    <property type="term" value="F:transferase activity, transferring alkyl or aryl (other than methyl) groups"/>
    <property type="evidence" value="ECO:0007669"/>
    <property type="project" value="UniProtKB-ARBA"/>
</dbReference>
<gene>
    <name evidence="1" type="ORF">CXZ10_05670</name>
</gene>
<dbReference type="EMBL" id="PJNW01000002">
    <property type="protein sequence ID" value="PKR90839.1"/>
    <property type="molecule type" value="Genomic_DNA"/>
</dbReference>
<dbReference type="Gene3D" id="1.10.600.10">
    <property type="entry name" value="Farnesyl Diphosphate Synthase"/>
    <property type="match status" value="1"/>
</dbReference>
<protein>
    <submittedName>
        <fullName evidence="1">Phytoene/squalene synthase family protein</fullName>
    </submittedName>
</protein>
<dbReference type="PANTHER" id="PTHR31480">
    <property type="entry name" value="BIFUNCTIONAL LYCOPENE CYCLASE/PHYTOENE SYNTHASE"/>
    <property type="match status" value="1"/>
</dbReference>
<dbReference type="InterPro" id="IPR002060">
    <property type="entry name" value="Squ/phyt_synthse"/>
</dbReference>
<dbReference type="AlphaFoldDB" id="A0A1I4Q9L2"/>
<dbReference type="Proteomes" id="UP000233491">
    <property type="component" value="Unassembled WGS sequence"/>
</dbReference>
<organism evidence="1 2">
    <name type="scientific">Pleomorphomonas diazotrophica</name>
    <dbReference type="NCBI Taxonomy" id="1166257"/>
    <lineage>
        <taxon>Bacteria</taxon>
        <taxon>Pseudomonadati</taxon>
        <taxon>Pseudomonadota</taxon>
        <taxon>Alphaproteobacteria</taxon>
        <taxon>Hyphomicrobiales</taxon>
        <taxon>Pleomorphomonadaceae</taxon>
        <taxon>Pleomorphomonas</taxon>
    </lineage>
</organism>
<keyword evidence="2" id="KW-1185">Reference proteome</keyword>
<comment type="caution">
    <text evidence="1">The sequence shown here is derived from an EMBL/GenBank/DDBJ whole genome shotgun (WGS) entry which is preliminary data.</text>
</comment>
<accession>A0A1I4Q9L2</accession>